<name>A0A9J6C1G7_POLVA</name>
<evidence type="ECO:0000313" key="3">
    <source>
        <dbReference type="Proteomes" id="UP001107558"/>
    </source>
</evidence>
<dbReference type="Proteomes" id="UP001107558">
    <property type="component" value="Chromosome 2"/>
</dbReference>
<gene>
    <name evidence="2" type="ORF">PVAND_005867</name>
</gene>
<evidence type="ECO:0000313" key="2">
    <source>
        <dbReference type="EMBL" id="KAG5676012.1"/>
    </source>
</evidence>
<sequence>MKKIAIVGILITFVVAYGSCSRNSNRDRESLRSLILNEHELKYAGVALKTVLSSNVNSYRRNRGLRRFSGTFTIIEKDPCGNLDIRIDADVDITNPNPGNRNRAYYRLNDDDDSTPRNTVSRYAGQFNY</sequence>
<dbReference type="EMBL" id="JADBJN010000002">
    <property type="protein sequence ID" value="KAG5676012.1"/>
    <property type="molecule type" value="Genomic_DNA"/>
</dbReference>
<dbReference type="AlphaFoldDB" id="A0A9J6C1G7"/>
<comment type="caution">
    <text evidence="2">The sequence shown here is derived from an EMBL/GenBank/DDBJ whole genome shotgun (WGS) entry which is preliminary data.</text>
</comment>
<evidence type="ECO:0000256" key="1">
    <source>
        <dbReference type="SAM" id="SignalP"/>
    </source>
</evidence>
<dbReference type="OrthoDB" id="10457932at2759"/>
<keyword evidence="3" id="KW-1185">Reference proteome</keyword>
<keyword evidence="1" id="KW-0732">Signal</keyword>
<accession>A0A9J6C1G7</accession>
<organism evidence="2 3">
    <name type="scientific">Polypedilum vanderplanki</name>
    <name type="common">Sleeping chironomid midge</name>
    <dbReference type="NCBI Taxonomy" id="319348"/>
    <lineage>
        <taxon>Eukaryota</taxon>
        <taxon>Metazoa</taxon>
        <taxon>Ecdysozoa</taxon>
        <taxon>Arthropoda</taxon>
        <taxon>Hexapoda</taxon>
        <taxon>Insecta</taxon>
        <taxon>Pterygota</taxon>
        <taxon>Neoptera</taxon>
        <taxon>Endopterygota</taxon>
        <taxon>Diptera</taxon>
        <taxon>Nematocera</taxon>
        <taxon>Chironomoidea</taxon>
        <taxon>Chironomidae</taxon>
        <taxon>Chironominae</taxon>
        <taxon>Polypedilum</taxon>
        <taxon>Polypedilum</taxon>
    </lineage>
</organism>
<evidence type="ECO:0008006" key="4">
    <source>
        <dbReference type="Google" id="ProtNLM"/>
    </source>
</evidence>
<proteinExistence type="predicted"/>
<feature type="signal peptide" evidence="1">
    <location>
        <begin position="1"/>
        <end position="16"/>
    </location>
</feature>
<protein>
    <recommendedName>
        <fullName evidence="4">Lipoprotein</fullName>
    </recommendedName>
</protein>
<feature type="chain" id="PRO_5039941380" description="Lipoprotein" evidence="1">
    <location>
        <begin position="17"/>
        <end position="129"/>
    </location>
</feature>
<reference evidence="2" key="1">
    <citation type="submission" date="2021-03" db="EMBL/GenBank/DDBJ databases">
        <title>Chromosome level genome of the anhydrobiotic midge Polypedilum vanderplanki.</title>
        <authorList>
            <person name="Yoshida Y."/>
            <person name="Kikawada T."/>
            <person name="Gusev O."/>
        </authorList>
    </citation>
    <scope>NUCLEOTIDE SEQUENCE</scope>
    <source>
        <strain evidence="2">NIAS01</strain>
        <tissue evidence="2">Whole body or cell culture</tissue>
    </source>
</reference>